<keyword evidence="2" id="KW-0645">Protease</keyword>
<dbReference type="InParanoid" id="A0A1Y2EE90"/>
<reference evidence="7 8" key="1">
    <citation type="submission" date="2016-07" db="EMBL/GenBank/DDBJ databases">
        <title>Pervasive Adenine N6-methylation of Active Genes in Fungi.</title>
        <authorList>
            <consortium name="DOE Joint Genome Institute"/>
            <person name="Mondo S.J."/>
            <person name="Dannebaum R.O."/>
            <person name="Kuo R.C."/>
            <person name="Labutti K."/>
            <person name="Haridas S."/>
            <person name="Kuo A."/>
            <person name="Salamov A."/>
            <person name="Ahrendt S.R."/>
            <person name="Lipzen A."/>
            <person name="Sullivan W."/>
            <person name="Andreopoulos W.B."/>
            <person name="Clum A."/>
            <person name="Lindquist E."/>
            <person name="Daum C."/>
            <person name="Ramamoorthy G.K."/>
            <person name="Gryganskyi A."/>
            <person name="Culley D."/>
            <person name="Magnuson J.K."/>
            <person name="James T.Y."/>
            <person name="O'Malley M.A."/>
            <person name="Stajich J.E."/>
            <person name="Spatafora J.W."/>
            <person name="Visel A."/>
            <person name="Grigoriev I.V."/>
        </authorList>
    </citation>
    <scope>NUCLEOTIDE SEQUENCE [LARGE SCALE GENOMIC DNA]</scope>
    <source>
        <strain evidence="7 8">CBS 129021</strain>
    </source>
</reference>
<evidence type="ECO:0000313" key="7">
    <source>
        <dbReference type="EMBL" id="ORY69115.1"/>
    </source>
</evidence>
<keyword evidence="7" id="KW-0121">Carboxypeptidase</keyword>
<dbReference type="FunFam" id="3.40.50.1820:FF:000165">
    <property type="entry name" value="Serine peptidase, putative"/>
    <property type="match status" value="1"/>
</dbReference>
<evidence type="ECO:0000313" key="8">
    <source>
        <dbReference type="Proteomes" id="UP000193689"/>
    </source>
</evidence>
<evidence type="ECO:0000256" key="6">
    <source>
        <dbReference type="SAM" id="MobiDB-lite"/>
    </source>
</evidence>
<dbReference type="GO" id="GO:0008239">
    <property type="term" value="F:dipeptidyl-peptidase activity"/>
    <property type="evidence" value="ECO:0007669"/>
    <property type="project" value="TreeGrafter"/>
</dbReference>
<dbReference type="EMBL" id="MCFJ01000003">
    <property type="protein sequence ID" value="ORY69115.1"/>
    <property type="molecule type" value="Genomic_DNA"/>
</dbReference>
<accession>A0A1Y2EE90</accession>
<dbReference type="Gene3D" id="3.40.50.1820">
    <property type="entry name" value="alpha/beta hydrolase"/>
    <property type="match status" value="2"/>
</dbReference>
<gene>
    <name evidence="7" type="ORF">BCR38DRAFT_455867</name>
</gene>
<evidence type="ECO:0000256" key="3">
    <source>
        <dbReference type="ARBA" id="ARBA00022729"/>
    </source>
</evidence>
<keyword evidence="5" id="KW-0325">Glycoprotein</keyword>
<sequence>MPRPRMPPLELSDEERAIILDSSNVVTGSGTFEQYIDHSNPSLGTFHQSYWWNATSWEGPGSPVVFFTPGEVAAAAYTGYLTERTITGQHAKAVGGAVIIMEHRYWGNSSPYVNQTTENLQYLNLEQSSADFAHFAKTVELPFDTTGQTNADQAPWIWVGGSYSGALASWVDKLQPGVFWAYHGSSGPVQVIYDYWQYFYPIQEGMPKNCSKDYEAIIEHVDGVFINGSAEEKTALKQMFAVEALAHDADAASAISSPIWAWQSISMTTGYSQFYQMCDAIEGVVENTTATYSPDGVGLDKALPNFANWFITKYIPGYCDGYGYSDWSGVDNVQCFDTFNSTTEAFHDWTPQNAVDRPWIWMTCNEPLFYWQTGAPRGFPTVFTRLADTTYYQRQCELWFPTEGNYTFGSNQGLTAADTNDRLGGWFNTNTTRMLSSEGEFDPWRSASVSSVFRPGGPFDGTEAAPVILMEGSIHCLDLIVSNAVHPSIAAAQKQEIAQISTWVDEYYTAKKAKEVTNAKRGKSDRRSPAVRLRRDWMKTVD</sequence>
<evidence type="ECO:0000256" key="4">
    <source>
        <dbReference type="ARBA" id="ARBA00022801"/>
    </source>
</evidence>
<keyword evidence="8" id="KW-1185">Reference proteome</keyword>
<keyword evidence="4" id="KW-0378">Hydrolase</keyword>
<dbReference type="GO" id="GO:0004180">
    <property type="term" value="F:carboxypeptidase activity"/>
    <property type="evidence" value="ECO:0007669"/>
    <property type="project" value="UniProtKB-KW"/>
</dbReference>
<feature type="compositionally biased region" description="Basic and acidic residues" evidence="6">
    <location>
        <begin position="525"/>
        <end position="542"/>
    </location>
</feature>
<comment type="caution">
    <text evidence="7">The sequence shown here is derived from an EMBL/GenBank/DDBJ whole genome shotgun (WGS) entry which is preliminary data.</text>
</comment>
<dbReference type="GO" id="GO:0070008">
    <property type="term" value="F:serine-type exopeptidase activity"/>
    <property type="evidence" value="ECO:0007669"/>
    <property type="project" value="InterPro"/>
</dbReference>
<dbReference type="OrthoDB" id="1735038at2759"/>
<dbReference type="InterPro" id="IPR008758">
    <property type="entry name" value="Peptidase_S28"/>
</dbReference>
<dbReference type="RefSeq" id="XP_040719402.1">
    <property type="nucleotide sequence ID" value="XM_040861846.1"/>
</dbReference>
<dbReference type="GO" id="GO:0006508">
    <property type="term" value="P:proteolysis"/>
    <property type="evidence" value="ECO:0007669"/>
    <property type="project" value="UniProtKB-KW"/>
</dbReference>
<keyword evidence="3" id="KW-0732">Signal</keyword>
<evidence type="ECO:0000256" key="5">
    <source>
        <dbReference type="ARBA" id="ARBA00023180"/>
    </source>
</evidence>
<dbReference type="GeneID" id="63778058"/>
<dbReference type="Pfam" id="PF05577">
    <property type="entry name" value="Peptidase_S28"/>
    <property type="match status" value="1"/>
</dbReference>
<name>A0A1Y2EE90_9PEZI</name>
<feature type="region of interest" description="Disordered" evidence="6">
    <location>
        <begin position="516"/>
        <end position="542"/>
    </location>
</feature>
<dbReference type="InterPro" id="IPR029058">
    <property type="entry name" value="AB_hydrolase_fold"/>
</dbReference>
<comment type="similarity">
    <text evidence="1">Belongs to the peptidase S28 family.</text>
</comment>
<dbReference type="SUPFAM" id="SSF53474">
    <property type="entry name" value="alpha/beta-Hydrolases"/>
    <property type="match status" value="1"/>
</dbReference>
<organism evidence="7 8">
    <name type="scientific">Pseudomassariella vexata</name>
    <dbReference type="NCBI Taxonomy" id="1141098"/>
    <lineage>
        <taxon>Eukaryota</taxon>
        <taxon>Fungi</taxon>
        <taxon>Dikarya</taxon>
        <taxon>Ascomycota</taxon>
        <taxon>Pezizomycotina</taxon>
        <taxon>Sordariomycetes</taxon>
        <taxon>Xylariomycetidae</taxon>
        <taxon>Amphisphaeriales</taxon>
        <taxon>Pseudomassariaceae</taxon>
        <taxon>Pseudomassariella</taxon>
    </lineage>
</organism>
<dbReference type="AlphaFoldDB" id="A0A1Y2EE90"/>
<proteinExistence type="inferred from homology"/>
<evidence type="ECO:0000256" key="2">
    <source>
        <dbReference type="ARBA" id="ARBA00022670"/>
    </source>
</evidence>
<evidence type="ECO:0000256" key="1">
    <source>
        <dbReference type="ARBA" id="ARBA00011079"/>
    </source>
</evidence>
<dbReference type="PANTHER" id="PTHR11010:SF23">
    <property type="entry name" value="SERINE PEPTIDASE"/>
    <property type="match status" value="1"/>
</dbReference>
<dbReference type="Proteomes" id="UP000193689">
    <property type="component" value="Unassembled WGS sequence"/>
</dbReference>
<dbReference type="PANTHER" id="PTHR11010">
    <property type="entry name" value="PROTEASE S28 PRO-X CARBOXYPEPTIDASE-RELATED"/>
    <property type="match status" value="1"/>
</dbReference>
<protein>
    <submittedName>
        <fullName evidence="7">Serine carboxypeptidase S28</fullName>
    </submittedName>
</protein>